<feature type="region of interest" description="Disordered" evidence="1">
    <location>
        <begin position="94"/>
        <end position="121"/>
    </location>
</feature>
<name>A0A4Z2IE18_9TELE</name>
<reference evidence="2 3" key="1">
    <citation type="submission" date="2019-03" db="EMBL/GenBank/DDBJ databases">
        <title>First draft genome of Liparis tanakae, snailfish: a comprehensive survey of snailfish specific genes.</title>
        <authorList>
            <person name="Kim W."/>
            <person name="Song I."/>
            <person name="Jeong J.-H."/>
            <person name="Kim D."/>
            <person name="Kim S."/>
            <person name="Ryu S."/>
            <person name="Song J.Y."/>
            <person name="Lee S.K."/>
        </authorList>
    </citation>
    <scope>NUCLEOTIDE SEQUENCE [LARGE SCALE GENOMIC DNA]</scope>
    <source>
        <tissue evidence="2">Muscle</tissue>
    </source>
</reference>
<evidence type="ECO:0000313" key="2">
    <source>
        <dbReference type="EMBL" id="TNN75775.1"/>
    </source>
</evidence>
<evidence type="ECO:0000256" key="1">
    <source>
        <dbReference type="SAM" id="MobiDB-lite"/>
    </source>
</evidence>
<feature type="region of interest" description="Disordered" evidence="1">
    <location>
        <begin position="41"/>
        <end position="65"/>
    </location>
</feature>
<proteinExistence type="predicted"/>
<accession>A0A4Z2IE18</accession>
<protein>
    <submittedName>
        <fullName evidence="2">Uncharacterized protein</fullName>
    </submittedName>
</protein>
<evidence type="ECO:0000313" key="3">
    <source>
        <dbReference type="Proteomes" id="UP000314294"/>
    </source>
</evidence>
<dbReference type="Proteomes" id="UP000314294">
    <property type="component" value="Unassembled WGS sequence"/>
</dbReference>
<sequence>MNRITAPSPEPTSFIRNAEHRHKLKLMASLHLRGVEHLWRSRRDEEEEEAAGRGEEVSQSPASVQHSSSVAYFPAALELAGQAEYVRGQVAGRSISRKGGAKEGKRGEQNGGEADSSSFLSPSAATCPSLSLSCCMLCPTCTMALHSKHEPITNLRPSSTRRVRVLRGAYRNTGSLATVTAHSLPCLCCSFLQKKHTNASQLYWRAQGELGGWGLAMDKLELEGVEGPDPSCWAHWVCRSW</sequence>
<feature type="compositionally biased region" description="Basic and acidic residues" evidence="1">
    <location>
        <begin position="41"/>
        <end position="56"/>
    </location>
</feature>
<comment type="caution">
    <text evidence="2">The sequence shown here is derived from an EMBL/GenBank/DDBJ whole genome shotgun (WGS) entry which is preliminary data.</text>
</comment>
<organism evidence="2 3">
    <name type="scientific">Liparis tanakae</name>
    <name type="common">Tanaka's snailfish</name>
    <dbReference type="NCBI Taxonomy" id="230148"/>
    <lineage>
        <taxon>Eukaryota</taxon>
        <taxon>Metazoa</taxon>
        <taxon>Chordata</taxon>
        <taxon>Craniata</taxon>
        <taxon>Vertebrata</taxon>
        <taxon>Euteleostomi</taxon>
        <taxon>Actinopterygii</taxon>
        <taxon>Neopterygii</taxon>
        <taxon>Teleostei</taxon>
        <taxon>Neoteleostei</taxon>
        <taxon>Acanthomorphata</taxon>
        <taxon>Eupercaria</taxon>
        <taxon>Perciformes</taxon>
        <taxon>Cottioidei</taxon>
        <taxon>Cottales</taxon>
        <taxon>Liparidae</taxon>
        <taxon>Liparis</taxon>
    </lineage>
</organism>
<gene>
    <name evidence="2" type="ORF">EYF80_013922</name>
</gene>
<keyword evidence="3" id="KW-1185">Reference proteome</keyword>
<dbReference type="AlphaFoldDB" id="A0A4Z2IE18"/>
<dbReference type="EMBL" id="SRLO01000099">
    <property type="protein sequence ID" value="TNN75775.1"/>
    <property type="molecule type" value="Genomic_DNA"/>
</dbReference>